<protein>
    <submittedName>
        <fullName evidence="1">Uncharacterized protein</fullName>
    </submittedName>
</protein>
<reference evidence="1" key="1">
    <citation type="submission" date="2020-05" db="EMBL/GenBank/DDBJ databases">
        <authorList>
            <person name="Chiriac C."/>
            <person name="Salcher M."/>
            <person name="Ghai R."/>
            <person name="Kavagutti S V."/>
        </authorList>
    </citation>
    <scope>NUCLEOTIDE SEQUENCE</scope>
</reference>
<evidence type="ECO:0000313" key="1">
    <source>
        <dbReference type="EMBL" id="CAB5238249.1"/>
    </source>
</evidence>
<dbReference type="EMBL" id="LR798451">
    <property type="protein sequence ID" value="CAB5238249.1"/>
    <property type="molecule type" value="Genomic_DNA"/>
</dbReference>
<gene>
    <name evidence="1" type="ORF">UFOVP144_31</name>
</gene>
<name>A0A6J7XLQ6_9CAUD</name>
<organism evidence="1">
    <name type="scientific">uncultured Caudovirales phage</name>
    <dbReference type="NCBI Taxonomy" id="2100421"/>
    <lineage>
        <taxon>Viruses</taxon>
        <taxon>Duplodnaviria</taxon>
        <taxon>Heunggongvirae</taxon>
        <taxon>Uroviricota</taxon>
        <taxon>Caudoviricetes</taxon>
        <taxon>Peduoviridae</taxon>
        <taxon>Maltschvirus</taxon>
        <taxon>Maltschvirus maltsch</taxon>
    </lineage>
</organism>
<accession>A0A6J7XLQ6</accession>
<proteinExistence type="predicted"/>
<sequence length="124" mass="14191">MKPEEKTNHKPQSIAEAVAYFSLLPRAVQRLKEATTDEVIKEYDWAALRALAFACRDPRTTAKGITLSQKVMMYRKYDKLWESITEATRLYGAKINDIKIQPEVGEDVAAFRARYLQAILGLQK</sequence>